<dbReference type="EMBL" id="CM031812">
    <property type="protein sequence ID" value="KAG6658709.1"/>
    <property type="molecule type" value="Genomic_DNA"/>
</dbReference>
<evidence type="ECO:0000313" key="1">
    <source>
        <dbReference type="EMBL" id="KAG6658709.1"/>
    </source>
</evidence>
<proteinExistence type="predicted"/>
<protein>
    <submittedName>
        <fullName evidence="1">Uncharacterized protein</fullName>
    </submittedName>
</protein>
<sequence>MRFVGLPRSGFCDFDCTWRFEKYIFRCSALSMVLEDLDQTMKHANIEDGKHIARYHYLGTSLQQTYKDDMADWVLLLCREVLR</sequence>
<reference evidence="1" key="1">
    <citation type="submission" date="2020-12" db="EMBL/GenBank/DDBJ databases">
        <title>WGS assembly of Carya illinoinensis cv. Pawnee.</title>
        <authorList>
            <person name="Platts A."/>
            <person name="Shu S."/>
            <person name="Wright S."/>
            <person name="Barry K."/>
            <person name="Edger P."/>
            <person name="Pires J.C."/>
            <person name="Schmutz J."/>
        </authorList>
    </citation>
    <scope>NUCLEOTIDE SEQUENCE</scope>
    <source>
        <tissue evidence="1">Leaf</tissue>
    </source>
</reference>
<accession>A0A8T1QWS1</accession>
<dbReference type="EMBL" id="CM031812">
    <property type="protein sequence ID" value="KAG6658708.1"/>
    <property type="molecule type" value="Genomic_DNA"/>
</dbReference>
<comment type="caution">
    <text evidence="1">The sequence shown here is derived from an EMBL/GenBank/DDBJ whole genome shotgun (WGS) entry which is preliminary data.</text>
</comment>
<gene>
    <name evidence="1" type="ORF">CIPAW_04G180600</name>
</gene>
<organism evidence="1 2">
    <name type="scientific">Carya illinoinensis</name>
    <name type="common">Pecan</name>
    <dbReference type="NCBI Taxonomy" id="32201"/>
    <lineage>
        <taxon>Eukaryota</taxon>
        <taxon>Viridiplantae</taxon>
        <taxon>Streptophyta</taxon>
        <taxon>Embryophyta</taxon>
        <taxon>Tracheophyta</taxon>
        <taxon>Spermatophyta</taxon>
        <taxon>Magnoliopsida</taxon>
        <taxon>eudicotyledons</taxon>
        <taxon>Gunneridae</taxon>
        <taxon>Pentapetalae</taxon>
        <taxon>rosids</taxon>
        <taxon>fabids</taxon>
        <taxon>Fagales</taxon>
        <taxon>Juglandaceae</taxon>
        <taxon>Carya</taxon>
    </lineage>
</organism>
<evidence type="ECO:0000313" key="2">
    <source>
        <dbReference type="Proteomes" id="UP000811609"/>
    </source>
</evidence>
<dbReference type="Proteomes" id="UP000811609">
    <property type="component" value="Chromosome 4"/>
</dbReference>
<name>A0A8T1QWS1_CARIL</name>
<dbReference type="AlphaFoldDB" id="A0A8T1QWS1"/>
<keyword evidence="2" id="KW-1185">Reference proteome</keyword>